<keyword evidence="3" id="KW-1185">Reference proteome</keyword>
<evidence type="ECO:0000313" key="3">
    <source>
        <dbReference type="Proteomes" id="UP000094569"/>
    </source>
</evidence>
<evidence type="ECO:0000313" key="2">
    <source>
        <dbReference type="EMBL" id="ODM18675.1"/>
    </source>
</evidence>
<gene>
    <name evidence="2" type="ORF">SI65_05292</name>
</gene>
<feature type="compositionally biased region" description="Polar residues" evidence="1">
    <location>
        <begin position="62"/>
        <end position="77"/>
    </location>
</feature>
<dbReference type="EMBL" id="JXNT01000005">
    <property type="protein sequence ID" value="ODM18675.1"/>
    <property type="molecule type" value="Genomic_DNA"/>
</dbReference>
<dbReference type="Proteomes" id="UP000094569">
    <property type="component" value="Unassembled WGS sequence"/>
</dbReference>
<sequence length="139" mass="15170">MTSHTTIQDLRKQESRTARQHNGIVPKDSEVSILKSMVNENTNKSMEIEDHRSDLPLPEQPPTASDWQSADQRTVNVGSGGREGPLSGEYNSALRDPATASSSVRTDGDEWHHSTAPSGNVGRQAKENLDGLPRDALAR</sequence>
<protein>
    <submittedName>
        <fullName evidence="2">Uncharacterized protein</fullName>
    </submittedName>
</protein>
<feature type="region of interest" description="Disordered" evidence="1">
    <location>
        <begin position="1"/>
        <end position="139"/>
    </location>
</feature>
<organism evidence="2 3">
    <name type="scientific">Aspergillus cristatus</name>
    <name type="common">Chinese Fuzhuan brick tea-fermentation fungus</name>
    <name type="synonym">Eurotium cristatum</name>
    <dbReference type="NCBI Taxonomy" id="573508"/>
    <lineage>
        <taxon>Eukaryota</taxon>
        <taxon>Fungi</taxon>
        <taxon>Dikarya</taxon>
        <taxon>Ascomycota</taxon>
        <taxon>Pezizomycotina</taxon>
        <taxon>Eurotiomycetes</taxon>
        <taxon>Eurotiomycetidae</taxon>
        <taxon>Eurotiales</taxon>
        <taxon>Aspergillaceae</taxon>
        <taxon>Aspergillus</taxon>
        <taxon>Aspergillus subgen. Aspergillus</taxon>
    </lineage>
</organism>
<reference evidence="2 3" key="1">
    <citation type="journal article" date="2016" name="BMC Genomics">
        <title>Comparative genomic and transcriptomic analyses of the Fuzhuan brick tea-fermentation fungus Aspergillus cristatus.</title>
        <authorList>
            <person name="Ge Y."/>
            <person name="Wang Y."/>
            <person name="Liu Y."/>
            <person name="Tan Y."/>
            <person name="Ren X."/>
            <person name="Zhang X."/>
            <person name="Hyde K.D."/>
            <person name="Liu Y."/>
            <person name="Liu Z."/>
        </authorList>
    </citation>
    <scope>NUCLEOTIDE SEQUENCE [LARGE SCALE GENOMIC DNA]</scope>
    <source>
        <strain evidence="2 3">GZAAS20.1005</strain>
    </source>
</reference>
<dbReference type="VEuPathDB" id="FungiDB:SI65_05292"/>
<feature type="compositionally biased region" description="Basic and acidic residues" evidence="1">
    <location>
        <begin position="124"/>
        <end position="139"/>
    </location>
</feature>
<accession>A0A1E3BCH6</accession>
<dbReference type="AlphaFoldDB" id="A0A1E3BCH6"/>
<comment type="caution">
    <text evidence="2">The sequence shown here is derived from an EMBL/GenBank/DDBJ whole genome shotgun (WGS) entry which is preliminary data.</text>
</comment>
<proteinExistence type="predicted"/>
<dbReference type="OrthoDB" id="3913483at2759"/>
<dbReference type="STRING" id="573508.A0A1E3BCH6"/>
<evidence type="ECO:0000256" key="1">
    <source>
        <dbReference type="SAM" id="MobiDB-lite"/>
    </source>
</evidence>
<name>A0A1E3BCH6_ASPCR</name>